<comment type="caution">
    <text evidence="1">The sequence shown here is derived from an EMBL/GenBank/DDBJ whole genome shotgun (WGS) entry which is preliminary data.</text>
</comment>
<organism evidence="1">
    <name type="scientific">marine sediment metagenome</name>
    <dbReference type="NCBI Taxonomy" id="412755"/>
    <lineage>
        <taxon>unclassified sequences</taxon>
        <taxon>metagenomes</taxon>
        <taxon>ecological metagenomes</taxon>
    </lineage>
</organism>
<proteinExistence type="predicted"/>
<name>X1DVT3_9ZZZZ</name>
<accession>X1DVT3</accession>
<dbReference type="EMBL" id="BARU01000739">
    <property type="protein sequence ID" value="GAH24357.1"/>
    <property type="molecule type" value="Genomic_DNA"/>
</dbReference>
<protein>
    <submittedName>
        <fullName evidence="1">Uncharacterized protein</fullName>
    </submittedName>
</protein>
<reference evidence="1" key="1">
    <citation type="journal article" date="2014" name="Front. Microbiol.">
        <title>High frequency of phylogenetically diverse reductive dehalogenase-homologous genes in deep subseafloor sedimentary metagenomes.</title>
        <authorList>
            <person name="Kawai M."/>
            <person name="Futagami T."/>
            <person name="Toyoda A."/>
            <person name="Takaki Y."/>
            <person name="Nishi S."/>
            <person name="Hori S."/>
            <person name="Arai W."/>
            <person name="Tsubouchi T."/>
            <person name="Morono Y."/>
            <person name="Uchiyama I."/>
            <person name="Ito T."/>
            <person name="Fujiyama A."/>
            <person name="Inagaki F."/>
            <person name="Takami H."/>
        </authorList>
    </citation>
    <scope>NUCLEOTIDE SEQUENCE</scope>
    <source>
        <strain evidence="1">Expedition CK06-06</strain>
    </source>
</reference>
<evidence type="ECO:0000313" key="1">
    <source>
        <dbReference type="EMBL" id="GAH24357.1"/>
    </source>
</evidence>
<sequence length="52" mass="5974">MNKFYSVWGGKCMVVHDRKICTKVRKETNNYFYDINILSKFDAPKSGGAIAQ</sequence>
<gene>
    <name evidence="1" type="ORF">S03H2_02256</name>
</gene>
<dbReference type="AlphaFoldDB" id="X1DVT3"/>